<dbReference type="Pfam" id="PF00059">
    <property type="entry name" value="Lectin_C"/>
    <property type="match status" value="1"/>
</dbReference>
<dbReference type="PROSITE" id="PS50041">
    <property type="entry name" value="C_TYPE_LECTIN_2"/>
    <property type="match status" value="1"/>
</dbReference>
<keyword evidence="3" id="KW-1185">Reference proteome</keyword>
<name>A0AAV4AED4_9GAST</name>
<evidence type="ECO:0000313" key="3">
    <source>
        <dbReference type="Proteomes" id="UP000735302"/>
    </source>
</evidence>
<accession>A0AAV4AED4</accession>
<evidence type="ECO:0000313" key="2">
    <source>
        <dbReference type="EMBL" id="GFO06535.1"/>
    </source>
</evidence>
<keyword evidence="2" id="KW-0675">Receptor</keyword>
<evidence type="ECO:0000259" key="1">
    <source>
        <dbReference type="PROSITE" id="PS50041"/>
    </source>
</evidence>
<sequence>MNTIDDILRHSFRESSLEEKLEIKRLGFESSPGTQSLDTAGGPRPPANCGLSMFIECHQDETTEKLKNISLEISTLKKSVLNLQHAVRKLKQRSCPAGYIRFKTSCLKFVMSDELKKNWYDAEQFCLSEGGHLLTVDYHDKKRFVNRYMQKNLKAHFLRREDVLLYTGLIYTDKKSRIPFDLGVHWVNQYSYADAFRWTATQLKPGEHKTYKPKTTLSIESPDKFLSCAMLELVQKGRKYKLYWRTHTCDEKHYFICDVRFP</sequence>
<dbReference type="AlphaFoldDB" id="A0AAV4AED4"/>
<dbReference type="EMBL" id="BLXT01003778">
    <property type="protein sequence ID" value="GFO06535.1"/>
    <property type="molecule type" value="Genomic_DNA"/>
</dbReference>
<comment type="caution">
    <text evidence="2">The sequence shown here is derived from an EMBL/GenBank/DDBJ whole genome shotgun (WGS) entry which is preliminary data.</text>
</comment>
<dbReference type="Gene3D" id="3.10.100.10">
    <property type="entry name" value="Mannose-Binding Protein A, subunit A"/>
    <property type="match status" value="1"/>
</dbReference>
<dbReference type="InterPro" id="IPR050828">
    <property type="entry name" value="C-type_lectin/matrix_domain"/>
</dbReference>
<gene>
    <name evidence="2" type="ORF">PoB_003304000</name>
</gene>
<protein>
    <submittedName>
        <fullName evidence="2">Macrophage mannose receptor 1</fullName>
    </submittedName>
</protein>
<dbReference type="InterPro" id="IPR016186">
    <property type="entry name" value="C-type_lectin-like/link_sf"/>
</dbReference>
<dbReference type="SMART" id="SM00034">
    <property type="entry name" value="CLECT"/>
    <property type="match status" value="1"/>
</dbReference>
<dbReference type="InterPro" id="IPR001304">
    <property type="entry name" value="C-type_lectin-like"/>
</dbReference>
<reference evidence="2 3" key="1">
    <citation type="journal article" date="2021" name="Elife">
        <title>Chloroplast acquisition without the gene transfer in kleptoplastic sea slugs, Plakobranchus ocellatus.</title>
        <authorList>
            <person name="Maeda T."/>
            <person name="Takahashi S."/>
            <person name="Yoshida T."/>
            <person name="Shimamura S."/>
            <person name="Takaki Y."/>
            <person name="Nagai Y."/>
            <person name="Toyoda A."/>
            <person name="Suzuki Y."/>
            <person name="Arimoto A."/>
            <person name="Ishii H."/>
            <person name="Satoh N."/>
            <person name="Nishiyama T."/>
            <person name="Hasebe M."/>
            <person name="Maruyama T."/>
            <person name="Minagawa J."/>
            <person name="Obokata J."/>
            <person name="Shigenobu S."/>
        </authorList>
    </citation>
    <scope>NUCLEOTIDE SEQUENCE [LARGE SCALE GENOMIC DNA]</scope>
</reference>
<dbReference type="InterPro" id="IPR016187">
    <property type="entry name" value="CTDL_fold"/>
</dbReference>
<dbReference type="Proteomes" id="UP000735302">
    <property type="component" value="Unassembled WGS sequence"/>
</dbReference>
<dbReference type="SUPFAM" id="SSF56436">
    <property type="entry name" value="C-type lectin-like"/>
    <property type="match status" value="1"/>
</dbReference>
<proteinExistence type="predicted"/>
<dbReference type="PANTHER" id="PTHR45710">
    <property type="entry name" value="C-TYPE LECTIN DOMAIN-CONTAINING PROTEIN 180"/>
    <property type="match status" value="1"/>
</dbReference>
<organism evidence="2 3">
    <name type="scientific">Plakobranchus ocellatus</name>
    <dbReference type="NCBI Taxonomy" id="259542"/>
    <lineage>
        <taxon>Eukaryota</taxon>
        <taxon>Metazoa</taxon>
        <taxon>Spiralia</taxon>
        <taxon>Lophotrochozoa</taxon>
        <taxon>Mollusca</taxon>
        <taxon>Gastropoda</taxon>
        <taxon>Heterobranchia</taxon>
        <taxon>Euthyneura</taxon>
        <taxon>Panpulmonata</taxon>
        <taxon>Sacoglossa</taxon>
        <taxon>Placobranchoidea</taxon>
        <taxon>Plakobranchidae</taxon>
        <taxon>Plakobranchus</taxon>
    </lineage>
</organism>
<feature type="domain" description="C-type lectin" evidence="1">
    <location>
        <begin position="102"/>
        <end position="258"/>
    </location>
</feature>
<dbReference type="CDD" id="cd00037">
    <property type="entry name" value="CLECT"/>
    <property type="match status" value="1"/>
</dbReference>
<dbReference type="PANTHER" id="PTHR45710:SF26">
    <property type="entry name" value="RH26557P"/>
    <property type="match status" value="1"/>
</dbReference>